<evidence type="ECO:0000313" key="3">
    <source>
        <dbReference type="EMBL" id="KAF7689960.1"/>
    </source>
</evidence>
<dbReference type="InterPro" id="IPR003890">
    <property type="entry name" value="MIF4G-like_typ-3"/>
</dbReference>
<gene>
    <name evidence="3" type="ORF">HF521_011764</name>
</gene>
<accession>A0A8T0ACX8</accession>
<dbReference type="Gene3D" id="1.25.40.180">
    <property type="match status" value="1"/>
</dbReference>
<comment type="caution">
    <text evidence="3">The sequence shown here is derived from an EMBL/GenBank/DDBJ whole genome shotgun (WGS) entry which is preliminary data.</text>
</comment>
<evidence type="ECO:0000259" key="2">
    <source>
        <dbReference type="Pfam" id="PF02854"/>
    </source>
</evidence>
<dbReference type="GO" id="GO:0003729">
    <property type="term" value="F:mRNA binding"/>
    <property type="evidence" value="ECO:0007669"/>
    <property type="project" value="TreeGrafter"/>
</dbReference>
<feature type="domain" description="MIF4G" evidence="2">
    <location>
        <begin position="37"/>
        <end position="101"/>
    </location>
</feature>
<keyword evidence="4" id="KW-1185">Reference proteome</keyword>
<evidence type="ECO:0000256" key="1">
    <source>
        <dbReference type="SAM" id="MobiDB-lite"/>
    </source>
</evidence>
<name>A0A8T0ACX8_SILME</name>
<feature type="compositionally biased region" description="Basic and acidic residues" evidence="1">
    <location>
        <begin position="1"/>
        <end position="14"/>
    </location>
</feature>
<feature type="region of interest" description="Disordered" evidence="1">
    <location>
        <begin position="1"/>
        <end position="30"/>
    </location>
</feature>
<dbReference type="PANTHER" id="PTHR23253:SF23">
    <property type="entry name" value="EUKARYOTIC TRANSLATION INITIATION FACTOR 4 GAMMA 3"/>
    <property type="match status" value="1"/>
</dbReference>
<dbReference type="GO" id="GO:0016281">
    <property type="term" value="C:eukaryotic translation initiation factor 4F complex"/>
    <property type="evidence" value="ECO:0007669"/>
    <property type="project" value="TreeGrafter"/>
</dbReference>
<dbReference type="EMBL" id="JABFDY010000023">
    <property type="protein sequence ID" value="KAF7689960.1"/>
    <property type="molecule type" value="Genomic_DNA"/>
</dbReference>
<dbReference type="SUPFAM" id="SSF48371">
    <property type="entry name" value="ARM repeat"/>
    <property type="match status" value="1"/>
</dbReference>
<dbReference type="GO" id="GO:0003743">
    <property type="term" value="F:translation initiation factor activity"/>
    <property type="evidence" value="ECO:0007669"/>
    <property type="project" value="TreeGrafter"/>
</dbReference>
<sequence>MNEEVELKKAEDAWKPSMKRRNSTEDPKPRKLRSFFRTVRGILNKLTPEMFNQLMKQVKELHIDTEERLKGVVDLIFEKAIDEPNFSVGYGIMCKSLAALNVPMAKKPKSDVNF</sequence>
<proteinExistence type="predicted"/>
<dbReference type="Proteomes" id="UP000606274">
    <property type="component" value="Unassembled WGS sequence"/>
</dbReference>
<dbReference type="PANTHER" id="PTHR23253">
    <property type="entry name" value="EUKARYOTIC TRANSLATION INITIATION FACTOR 4 GAMMA"/>
    <property type="match status" value="1"/>
</dbReference>
<dbReference type="Pfam" id="PF02854">
    <property type="entry name" value="MIF4G"/>
    <property type="match status" value="1"/>
</dbReference>
<organism evidence="3 4">
    <name type="scientific">Silurus meridionalis</name>
    <name type="common">Southern catfish</name>
    <name type="synonym">Silurus soldatovi meridionalis</name>
    <dbReference type="NCBI Taxonomy" id="175797"/>
    <lineage>
        <taxon>Eukaryota</taxon>
        <taxon>Metazoa</taxon>
        <taxon>Chordata</taxon>
        <taxon>Craniata</taxon>
        <taxon>Vertebrata</taxon>
        <taxon>Euteleostomi</taxon>
        <taxon>Actinopterygii</taxon>
        <taxon>Neopterygii</taxon>
        <taxon>Teleostei</taxon>
        <taxon>Ostariophysi</taxon>
        <taxon>Siluriformes</taxon>
        <taxon>Siluridae</taxon>
        <taxon>Silurus</taxon>
    </lineage>
</organism>
<evidence type="ECO:0000313" key="4">
    <source>
        <dbReference type="Proteomes" id="UP000606274"/>
    </source>
</evidence>
<reference evidence="3" key="1">
    <citation type="submission" date="2020-08" db="EMBL/GenBank/DDBJ databases">
        <title>Chromosome-level assembly of Southern catfish (Silurus meridionalis) provides insights into visual adaptation to the nocturnal and benthic lifestyles.</title>
        <authorList>
            <person name="Zhang Y."/>
            <person name="Wang D."/>
            <person name="Peng Z."/>
        </authorList>
    </citation>
    <scope>NUCLEOTIDE SEQUENCE</scope>
    <source>
        <strain evidence="3">SWU-2019-XX</strain>
        <tissue evidence="3">Muscle</tissue>
    </source>
</reference>
<protein>
    <recommendedName>
        <fullName evidence="2">MIF4G domain-containing protein</fullName>
    </recommendedName>
</protein>
<dbReference type="InterPro" id="IPR016024">
    <property type="entry name" value="ARM-type_fold"/>
</dbReference>
<dbReference type="AlphaFoldDB" id="A0A8T0ACX8"/>